<sequence length="111" mass="12507">MDNLREDPSANFDAPSSPSTNQLWQYVQSMDESSVGRLSKPESEEVKQVMERHILSLLGNLPSEQFDVMVSTSREHLAHLMSVAMLNGYFLRAAEQRLAVERLVQSDLAVD</sequence>
<dbReference type="PANTHER" id="PTHR33598:SF2">
    <property type="entry name" value="MAR-BINDING FILAMENT-LIKE PROTEIN"/>
    <property type="match status" value="1"/>
</dbReference>
<proteinExistence type="predicted"/>
<keyword evidence="3" id="KW-1185">Reference proteome</keyword>
<gene>
    <name evidence="2" type="ORF">C1752_01777</name>
</gene>
<accession>A0A2W1JLD9</accession>
<dbReference type="RefSeq" id="WP_110985729.1">
    <property type="nucleotide sequence ID" value="NZ_CAWNWM010000004.1"/>
</dbReference>
<name>A0A2W1JLD9_9CYAN</name>
<dbReference type="Pfam" id="PF05542">
    <property type="entry name" value="DUF760"/>
    <property type="match status" value="1"/>
</dbReference>
<evidence type="ECO:0008006" key="4">
    <source>
        <dbReference type="Google" id="ProtNLM"/>
    </source>
</evidence>
<feature type="region of interest" description="Disordered" evidence="1">
    <location>
        <begin position="1"/>
        <end position="20"/>
    </location>
</feature>
<dbReference type="EMBL" id="PQWO01000004">
    <property type="protein sequence ID" value="PZD74006.1"/>
    <property type="molecule type" value="Genomic_DNA"/>
</dbReference>
<evidence type="ECO:0000256" key="1">
    <source>
        <dbReference type="SAM" id="MobiDB-lite"/>
    </source>
</evidence>
<organism evidence="2 3">
    <name type="scientific">Acaryochloris thomasi RCC1774</name>
    <dbReference type="NCBI Taxonomy" id="1764569"/>
    <lineage>
        <taxon>Bacteria</taxon>
        <taxon>Bacillati</taxon>
        <taxon>Cyanobacteriota</taxon>
        <taxon>Cyanophyceae</taxon>
        <taxon>Acaryochloridales</taxon>
        <taxon>Acaryochloridaceae</taxon>
        <taxon>Acaryochloris</taxon>
        <taxon>Acaryochloris thomasi</taxon>
    </lineage>
</organism>
<comment type="caution">
    <text evidence="2">The sequence shown here is derived from an EMBL/GenBank/DDBJ whole genome shotgun (WGS) entry which is preliminary data.</text>
</comment>
<dbReference type="OrthoDB" id="461768at2"/>
<dbReference type="Proteomes" id="UP000248857">
    <property type="component" value="Unassembled WGS sequence"/>
</dbReference>
<evidence type="ECO:0000313" key="3">
    <source>
        <dbReference type="Proteomes" id="UP000248857"/>
    </source>
</evidence>
<evidence type="ECO:0000313" key="2">
    <source>
        <dbReference type="EMBL" id="PZD74006.1"/>
    </source>
</evidence>
<dbReference type="InterPro" id="IPR008479">
    <property type="entry name" value="DUF760"/>
</dbReference>
<dbReference type="AlphaFoldDB" id="A0A2W1JLD9"/>
<protein>
    <recommendedName>
        <fullName evidence="4">DUF760 domain-containing protein</fullName>
    </recommendedName>
</protein>
<dbReference type="PANTHER" id="PTHR33598">
    <property type="entry name" value="OS02G0833400 PROTEIN"/>
    <property type="match status" value="1"/>
</dbReference>
<reference evidence="2 3" key="1">
    <citation type="journal article" date="2018" name="Sci. Rep.">
        <title>A novel species of the marine cyanobacterium Acaryochloris with a unique pigment content and lifestyle.</title>
        <authorList>
            <person name="Partensky F."/>
            <person name="Six C."/>
            <person name="Ratin M."/>
            <person name="Garczarek L."/>
            <person name="Vaulot D."/>
            <person name="Probert I."/>
            <person name="Calteau A."/>
            <person name="Gourvil P."/>
            <person name="Marie D."/>
            <person name="Grebert T."/>
            <person name="Bouchier C."/>
            <person name="Le Panse S."/>
            <person name="Gachenot M."/>
            <person name="Rodriguez F."/>
            <person name="Garrido J.L."/>
        </authorList>
    </citation>
    <scope>NUCLEOTIDE SEQUENCE [LARGE SCALE GENOMIC DNA]</scope>
    <source>
        <strain evidence="2 3">RCC1774</strain>
    </source>
</reference>